<name>C6XBX4_METGS</name>
<dbReference type="InterPro" id="IPR010917">
    <property type="entry name" value="TonB_rcpt_CS"/>
</dbReference>
<dbReference type="KEGG" id="mei:Msip34_0801"/>
<evidence type="ECO:0000256" key="6">
    <source>
        <dbReference type="ARBA" id="ARBA00022692"/>
    </source>
</evidence>
<dbReference type="Pfam" id="PF07715">
    <property type="entry name" value="Plug"/>
    <property type="match status" value="1"/>
</dbReference>
<evidence type="ECO:0000256" key="9">
    <source>
        <dbReference type="ARBA" id="ARBA00023065"/>
    </source>
</evidence>
<evidence type="ECO:0000256" key="10">
    <source>
        <dbReference type="ARBA" id="ARBA00023077"/>
    </source>
</evidence>
<organism evidence="18 19">
    <name type="scientific">Methylovorus glucosotrophus (strain SIP3-4)</name>
    <dbReference type="NCBI Taxonomy" id="582744"/>
    <lineage>
        <taxon>Bacteria</taxon>
        <taxon>Pseudomonadati</taxon>
        <taxon>Pseudomonadota</taxon>
        <taxon>Betaproteobacteria</taxon>
        <taxon>Nitrosomonadales</taxon>
        <taxon>Methylophilaceae</taxon>
        <taxon>Methylovorus</taxon>
    </lineage>
</organism>
<dbReference type="NCBIfam" id="TIGR01783">
    <property type="entry name" value="TonB-siderophor"/>
    <property type="match status" value="1"/>
</dbReference>
<evidence type="ECO:0000256" key="15">
    <source>
        <dbReference type="PROSITE-ProRule" id="PRU10144"/>
    </source>
</evidence>
<dbReference type="SMART" id="SM00965">
    <property type="entry name" value="STN"/>
    <property type="match status" value="1"/>
</dbReference>
<dbReference type="Gene3D" id="2.170.130.10">
    <property type="entry name" value="TonB-dependent receptor, plug domain"/>
    <property type="match status" value="1"/>
</dbReference>
<dbReference type="PROSITE" id="PS52016">
    <property type="entry name" value="TONB_DEPENDENT_REC_3"/>
    <property type="match status" value="1"/>
</dbReference>
<proteinExistence type="inferred from homology"/>
<keyword evidence="19" id="KW-1185">Reference proteome</keyword>
<dbReference type="GO" id="GO:0015891">
    <property type="term" value="P:siderophore transport"/>
    <property type="evidence" value="ECO:0007669"/>
    <property type="project" value="InterPro"/>
</dbReference>
<dbReference type="Gene3D" id="2.40.170.20">
    <property type="entry name" value="TonB-dependent receptor, beta-barrel domain"/>
    <property type="match status" value="1"/>
</dbReference>
<evidence type="ECO:0000256" key="4">
    <source>
        <dbReference type="ARBA" id="ARBA00022452"/>
    </source>
</evidence>
<keyword evidence="6 14" id="KW-0812">Transmembrane</keyword>
<evidence type="ECO:0000256" key="7">
    <source>
        <dbReference type="ARBA" id="ARBA00022729"/>
    </source>
</evidence>
<evidence type="ECO:0000256" key="2">
    <source>
        <dbReference type="ARBA" id="ARBA00009810"/>
    </source>
</evidence>
<dbReference type="HOGENOM" id="CLU_008287_22_0_4"/>
<keyword evidence="4 14" id="KW-1134">Transmembrane beta strand</keyword>
<dbReference type="PANTHER" id="PTHR32552:SF82">
    <property type="entry name" value="FCUA PROTEIN"/>
    <property type="match status" value="1"/>
</dbReference>
<dbReference type="InterPro" id="IPR039426">
    <property type="entry name" value="TonB-dep_rcpt-like"/>
</dbReference>
<evidence type="ECO:0000256" key="5">
    <source>
        <dbReference type="ARBA" id="ARBA00022496"/>
    </source>
</evidence>
<feature type="short sequence motif" description="TonB C-terminal box" evidence="15">
    <location>
        <begin position="800"/>
        <end position="817"/>
    </location>
</feature>
<dbReference type="PROSITE" id="PS01156">
    <property type="entry name" value="TONB_DEPENDENT_REC_2"/>
    <property type="match status" value="1"/>
</dbReference>
<dbReference type="Proteomes" id="UP000002743">
    <property type="component" value="Chromosome"/>
</dbReference>
<sequence precursor="true">MSNAVTARSLPSPLSADAWGFKRKLSIAALLPSLYLGSSLITALVYSPLSIADEANQTFQIPAGNLEDALNAFAKKNGMTLSFDPALVKGKTSAGLSGTYTRDQAIKQMLKDTDLEAVTHDGATVIQRRSPSSAVETLPEVSVVSGAEKSDALPRAYAGGQVAKGGSLGLLGSKGFMDTPFNQTSYTSQSAEDVQARSLSDLLIADPSVRLSSARNNINEDFSIRGLTVAGQDIAINGMYGLSPFYRTPVEFIERVEVLKGPSALLNGMTPGGNVGGNINIIPKRAGDDPLTRVTASYLSDAIFGTHVDVSRRFGENKEFGIRFNGAYREGDARIDHQDLEDTVGSLALDYRGEKLRVTFDHIQQQQNIDAVTRQFTVGSLLTVMPSAPDNKLNYPGYGHSKMKDKSQILRAEYDLTDQVTVYGGYGTRKSEMDAIAGNPVLTSNNGNFTSSPAWQLFHIESRSIEAGVKARFNTGNVGHSLSLGSTRVVQDQFIFFDTAFSGRNSNIYSPVYSDTPSTDGIDTNITKYASTTLTSYALADTLSFLDDRIQLTLGLRHQNVYTPSYQFGTGARNGPSYDESVVTPLAGIVIKPWENISLYANYIQGLSPGQRAPVGTSNAGEIFSPYKTRQKEAGVKVDWGKIATTVSLFEIERPLSYTFNNTFSVDGEQKNRGLEFNVFGEIVDHVRLLGGMAITRSRLDNTAGGTNDGNEAIAVPRVQANLGADWDVLAVQGLSLNARTVYTSKQYVDSANNLDIDAWTRFDIGARYKTVLQDKPVTLRANIENLFDKRYWGSSNEGYLFIGAPRTLLLSATVDF</sequence>
<comment type="subcellular location">
    <subcellularLocation>
        <location evidence="1 14">Cell outer membrane</location>
        <topology evidence="1 14">Multi-pass membrane protein</topology>
    </subcellularLocation>
</comment>
<dbReference type="InterPro" id="IPR036942">
    <property type="entry name" value="Beta-barrel_TonB_sf"/>
</dbReference>
<gene>
    <name evidence="18" type="ordered locus">Msip34_0801</name>
</gene>
<evidence type="ECO:0000256" key="14">
    <source>
        <dbReference type="PROSITE-ProRule" id="PRU01360"/>
    </source>
</evidence>
<dbReference type="CDD" id="cd01347">
    <property type="entry name" value="ligand_gated_channel"/>
    <property type="match status" value="1"/>
</dbReference>
<dbReference type="SUPFAM" id="SSF56935">
    <property type="entry name" value="Porins"/>
    <property type="match status" value="1"/>
</dbReference>
<dbReference type="AlphaFoldDB" id="C6XBX4"/>
<keyword evidence="8" id="KW-0408">Iron</keyword>
<dbReference type="Pfam" id="PF00593">
    <property type="entry name" value="TonB_dep_Rec_b-barrel"/>
    <property type="match status" value="1"/>
</dbReference>
<evidence type="ECO:0000256" key="3">
    <source>
        <dbReference type="ARBA" id="ARBA00022448"/>
    </source>
</evidence>
<keyword evidence="7" id="KW-0732">Signal</keyword>
<keyword evidence="13 14" id="KW-0998">Cell outer membrane</keyword>
<dbReference type="OrthoDB" id="8732650at2"/>
<comment type="similarity">
    <text evidence="2 14 16">Belongs to the TonB-dependent receptor family.</text>
</comment>
<keyword evidence="11 14" id="KW-0472">Membrane</keyword>
<dbReference type="STRING" id="582744.Msip34_0801"/>
<dbReference type="InterPro" id="IPR037066">
    <property type="entry name" value="Plug_dom_sf"/>
</dbReference>
<evidence type="ECO:0000256" key="16">
    <source>
        <dbReference type="RuleBase" id="RU003357"/>
    </source>
</evidence>
<keyword evidence="9" id="KW-0406">Ion transport</keyword>
<evidence type="ECO:0000313" key="19">
    <source>
        <dbReference type="Proteomes" id="UP000002743"/>
    </source>
</evidence>
<reference evidence="18 19" key="2">
    <citation type="journal article" date="2011" name="J. Bacteriol.">
        <title>Genomes of three methylotrophs from a single niche uncover genetic and metabolic divergence of Methylophilaceae.</title>
        <authorList>
            <person name="Lapidus A."/>
            <person name="Clum A."/>
            <person name="Labutti K."/>
            <person name="Kaluzhnaya M.G."/>
            <person name="Lim S."/>
            <person name="Beck D.A."/>
            <person name="Glavina Del Rio T."/>
            <person name="Nolan M."/>
            <person name="Mavromatis K."/>
            <person name="Huntemann M."/>
            <person name="Lucas S."/>
            <person name="Lidstrom M.E."/>
            <person name="Ivanova N."/>
            <person name="Chistoserdova L."/>
        </authorList>
    </citation>
    <scope>NUCLEOTIDE SEQUENCE [LARGE SCALE GENOMIC DNA]</scope>
    <source>
        <strain evidence="18 19">SIP3-4</strain>
    </source>
</reference>
<dbReference type="PANTHER" id="PTHR32552">
    <property type="entry name" value="FERRICHROME IRON RECEPTOR-RELATED"/>
    <property type="match status" value="1"/>
</dbReference>
<dbReference type="GO" id="GO:0038023">
    <property type="term" value="F:signaling receptor activity"/>
    <property type="evidence" value="ECO:0007669"/>
    <property type="project" value="InterPro"/>
</dbReference>
<evidence type="ECO:0000259" key="17">
    <source>
        <dbReference type="SMART" id="SM00965"/>
    </source>
</evidence>
<dbReference type="GO" id="GO:0009279">
    <property type="term" value="C:cell outer membrane"/>
    <property type="evidence" value="ECO:0007669"/>
    <property type="project" value="UniProtKB-SubCell"/>
</dbReference>
<evidence type="ECO:0000256" key="13">
    <source>
        <dbReference type="ARBA" id="ARBA00023237"/>
    </source>
</evidence>
<feature type="domain" description="Secretin/TonB short N-terminal" evidence="17">
    <location>
        <begin position="79"/>
        <end position="129"/>
    </location>
</feature>
<reference evidence="19" key="1">
    <citation type="submission" date="2009-07" db="EMBL/GenBank/DDBJ databases">
        <title>Complete sequence of chromosome of Methylovorus sp. SIP3-4.</title>
        <authorList>
            <person name="Lucas S."/>
            <person name="Copeland A."/>
            <person name="Lapidus A."/>
            <person name="Glavina del Rio T."/>
            <person name="Tice H."/>
            <person name="Bruce D."/>
            <person name="Goodwin L."/>
            <person name="Pitluck S."/>
            <person name="Clum A."/>
            <person name="Larimer F."/>
            <person name="Land M."/>
            <person name="Hauser L."/>
            <person name="Kyrpides N."/>
            <person name="Mikhailova N."/>
            <person name="Kayluzhnaya M."/>
            <person name="Chistoserdova L."/>
        </authorList>
    </citation>
    <scope>NUCLEOTIDE SEQUENCE [LARGE SCALE GENOMIC DNA]</scope>
    <source>
        <strain evidence="19">SIP3-4</strain>
    </source>
</reference>
<dbReference type="InterPro" id="IPR011662">
    <property type="entry name" value="Secretin/TonB_short_N"/>
</dbReference>
<dbReference type="GO" id="GO:0015344">
    <property type="term" value="F:siderophore uptake transmembrane transporter activity"/>
    <property type="evidence" value="ECO:0007669"/>
    <property type="project" value="TreeGrafter"/>
</dbReference>
<evidence type="ECO:0000256" key="12">
    <source>
        <dbReference type="ARBA" id="ARBA00023170"/>
    </source>
</evidence>
<dbReference type="InterPro" id="IPR010105">
    <property type="entry name" value="TonB_sidphr_rcpt"/>
</dbReference>
<evidence type="ECO:0000256" key="8">
    <source>
        <dbReference type="ARBA" id="ARBA00023004"/>
    </source>
</evidence>
<accession>C6XBX4</accession>
<protein>
    <submittedName>
        <fullName evidence="18">TonB-dependent siderophore receptor</fullName>
    </submittedName>
</protein>
<keyword evidence="12 18" id="KW-0675">Receptor</keyword>
<evidence type="ECO:0000256" key="1">
    <source>
        <dbReference type="ARBA" id="ARBA00004571"/>
    </source>
</evidence>
<dbReference type="InterPro" id="IPR012910">
    <property type="entry name" value="Plug_dom"/>
</dbReference>
<evidence type="ECO:0000256" key="11">
    <source>
        <dbReference type="ARBA" id="ARBA00023136"/>
    </source>
</evidence>
<dbReference type="RefSeq" id="WP_015829613.1">
    <property type="nucleotide sequence ID" value="NC_012969.1"/>
</dbReference>
<dbReference type="EMBL" id="CP001674">
    <property type="protein sequence ID" value="ACT50049.1"/>
    <property type="molecule type" value="Genomic_DNA"/>
</dbReference>
<evidence type="ECO:0000313" key="18">
    <source>
        <dbReference type="EMBL" id="ACT50049.1"/>
    </source>
</evidence>
<keyword evidence="5" id="KW-0410">Iron transport</keyword>
<dbReference type="Gene3D" id="3.55.50.30">
    <property type="match status" value="1"/>
</dbReference>
<dbReference type="InterPro" id="IPR000531">
    <property type="entry name" value="Beta-barrel_TonB"/>
</dbReference>
<keyword evidence="3 14" id="KW-0813">Transport</keyword>
<dbReference type="eggNOG" id="COG4774">
    <property type="taxonomic scope" value="Bacteria"/>
</dbReference>
<keyword evidence="10 16" id="KW-0798">TonB box</keyword>